<protein>
    <submittedName>
        <fullName evidence="1">Pleiotropic drug resistance protein 1</fullName>
    </submittedName>
</protein>
<name>A0AAW2PF18_SESRA</name>
<sequence>MDRSGLYKASSSLRANSSSFWRNGSLEAFSHSARQEDDEAALKWAALEKLPTYDRLTRGLLVGSMGATSEVDVRNLGIEERKLLLDRLIKAADEDNEKFLLKLRDRIDR</sequence>
<organism evidence="1">
    <name type="scientific">Sesamum radiatum</name>
    <name type="common">Black benniseed</name>
    <dbReference type="NCBI Taxonomy" id="300843"/>
    <lineage>
        <taxon>Eukaryota</taxon>
        <taxon>Viridiplantae</taxon>
        <taxon>Streptophyta</taxon>
        <taxon>Embryophyta</taxon>
        <taxon>Tracheophyta</taxon>
        <taxon>Spermatophyta</taxon>
        <taxon>Magnoliopsida</taxon>
        <taxon>eudicotyledons</taxon>
        <taxon>Gunneridae</taxon>
        <taxon>Pentapetalae</taxon>
        <taxon>asterids</taxon>
        <taxon>lamiids</taxon>
        <taxon>Lamiales</taxon>
        <taxon>Pedaliaceae</taxon>
        <taxon>Sesamum</taxon>
    </lineage>
</organism>
<dbReference type="PANTHER" id="PTHR48040">
    <property type="entry name" value="PLEIOTROPIC DRUG RESISTANCE PROTEIN 1-LIKE ISOFORM X1"/>
    <property type="match status" value="1"/>
</dbReference>
<proteinExistence type="predicted"/>
<comment type="caution">
    <text evidence="1">The sequence shown here is derived from an EMBL/GenBank/DDBJ whole genome shotgun (WGS) entry which is preliminary data.</text>
</comment>
<gene>
    <name evidence="1" type="ORF">Sradi_3920900</name>
</gene>
<dbReference type="EMBL" id="JACGWJ010000017">
    <property type="protein sequence ID" value="KAL0354740.1"/>
    <property type="molecule type" value="Genomic_DNA"/>
</dbReference>
<dbReference type="PANTHER" id="PTHR48040:SF45">
    <property type="entry name" value="PLEIOTROPIC DRUG RESISTANCE PROTEIN 1-LIKE"/>
    <property type="match status" value="1"/>
</dbReference>
<reference evidence="1" key="2">
    <citation type="journal article" date="2024" name="Plant">
        <title>Genomic evolution and insights into agronomic trait innovations of Sesamum species.</title>
        <authorList>
            <person name="Miao H."/>
            <person name="Wang L."/>
            <person name="Qu L."/>
            <person name="Liu H."/>
            <person name="Sun Y."/>
            <person name="Le M."/>
            <person name="Wang Q."/>
            <person name="Wei S."/>
            <person name="Zheng Y."/>
            <person name="Lin W."/>
            <person name="Duan Y."/>
            <person name="Cao H."/>
            <person name="Xiong S."/>
            <person name="Wang X."/>
            <person name="Wei L."/>
            <person name="Li C."/>
            <person name="Ma Q."/>
            <person name="Ju M."/>
            <person name="Zhao R."/>
            <person name="Li G."/>
            <person name="Mu C."/>
            <person name="Tian Q."/>
            <person name="Mei H."/>
            <person name="Zhang T."/>
            <person name="Gao T."/>
            <person name="Zhang H."/>
        </authorList>
    </citation>
    <scope>NUCLEOTIDE SEQUENCE</scope>
    <source>
        <strain evidence="1">G02</strain>
    </source>
</reference>
<accession>A0AAW2PF18</accession>
<dbReference type="AlphaFoldDB" id="A0AAW2PF18"/>
<reference evidence="1" key="1">
    <citation type="submission" date="2020-06" db="EMBL/GenBank/DDBJ databases">
        <authorList>
            <person name="Li T."/>
            <person name="Hu X."/>
            <person name="Zhang T."/>
            <person name="Song X."/>
            <person name="Zhang H."/>
            <person name="Dai N."/>
            <person name="Sheng W."/>
            <person name="Hou X."/>
            <person name="Wei L."/>
        </authorList>
    </citation>
    <scope>NUCLEOTIDE SEQUENCE</scope>
    <source>
        <strain evidence="1">G02</strain>
        <tissue evidence="1">Leaf</tissue>
    </source>
</reference>
<evidence type="ECO:0000313" key="1">
    <source>
        <dbReference type="EMBL" id="KAL0354740.1"/>
    </source>
</evidence>